<dbReference type="GO" id="GO:0005975">
    <property type="term" value="P:carbohydrate metabolic process"/>
    <property type="evidence" value="ECO:0007669"/>
    <property type="project" value="InterPro"/>
</dbReference>
<dbReference type="SUPFAM" id="SSF48208">
    <property type="entry name" value="Six-hairpin glycosidases"/>
    <property type="match status" value="1"/>
</dbReference>
<dbReference type="InterPro" id="IPR008928">
    <property type="entry name" value="6-hairpin_glycosidase_sf"/>
</dbReference>
<organism evidence="1 2">
    <name type="scientific">Rotaria magnacalcarata</name>
    <dbReference type="NCBI Taxonomy" id="392030"/>
    <lineage>
        <taxon>Eukaryota</taxon>
        <taxon>Metazoa</taxon>
        <taxon>Spiralia</taxon>
        <taxon>Gnathifera</taxon>
        <taxon>Rotifera</taxon>
        <taxon>Eurotatoria</taxon>
        <taxon>Bdelloidea</taxon>
        <taxon>Philodinida</taxon>
        <taxon>Philodinidae</taxon>
        <taxon>Rotaria</taxon>
    </lineage>
</organism>
<protein>
    <submittedName>
        <fullName evidence="1">Uncharacterized protein</fullName>
    </submittedName>
</protein>
<gene>
    <name evidence="1" type="ORF">BYL167_LOCUS68775</name>
</gene>
<evidence type="ECO:0000313" key="1">
    <source>
        <dbReference type="EMBL" id="CAF5132647.1"/>
    </source>
</evidence>
<comment type="caution">
    <text evidence="1">The sequence shown here is derived from an EMBL/GenBank/DDBJ whole genome shotgun (WGS) entry which is preliminary data.</text>
</comment>
<dbReference type="AlphaFoldDB" id="A0A8S3FNJ7"/>
<feature type="non-terminal residue" evidence="1">
    <location>
        <position position="110"/>
    </location>
</feature>
<dbReference type="InterPro" id="IPR012341">
    <property type="entry name" value="6hp_glycosidase-like_sf"/>
</dbReference>
<dbReference type="InterPro" id="IPR024705">
    <property type="entry name" value="Ssp411"/>
</dbReference>
<dbReference type="EMBL" id="CAJOBH010248643">
    <property type="protein sequence ID" value="CAF5132647.1"/>
    <property type="molecule type" value="Genomic_DNA"/>
</dbReference>
<reference evidence="1" key="1">
    <citation type="submission" date="2021-02" db="EMBL/GenBank/DDBJ databases">
        <authorList>
            <person name="Nowell W R."/>
        </authorList>
    </citation>
    <scope>NUCLEOTIDE SEQUENCE</scope>
</reference>
<dbReference type="Proteomes" id="UP000681967">
    <property type="component" value="Unassembled WGS sequence"/>
</dbReference>
<sequence>GLARAACVLQEPKYTRLAEQTIAFIRTHLFDLSSKRLLRACYIDHSTNQIEYTESKVNGFLDDYAYVVQACIDLYEANFDEDLLIFAYELQQQQDEHFWDSTKNRYLSTD</sequence>
<dbReference type="Gene3D" id="1.50.10.10">
    <property type="match status" value="1"/>
</dbReference>
<feature type="non-terminal residue" evidence="1">
    <location>
        <position position="1"/>
    </location>
</feature>
<accession>A0A8S3FNJ7</accession>
<evidence type="ECO:0000313" key="2">
    <source>
        <dbReference type="Proteomes" id="UP000681967"/>
    </source>
</evidence>
<dbReference type="PANTHER" id="PTHR42899">
    <property type="entry name" value="SPERMATOGENESIS-ASSOCIATED PROTEIN 20"/>
    <property type="match status" value="1"/>
</dbReference>
<name>A0A8S3FNJ7_9BILA</name>
<proteinExistence type="predicted"/>
<dbReference type="PANTHER" id="PTHR42899:SF1">
    <property type="entry name" value="SPERMATOGENESIS-ASSOCIATED PROTEIN 20"/>
    <property type="match status" value="1"/>
</dbReference>